<dbReference type="Proteomes" id="UP000321947">
    <property type="component" value="Unassembled WGS sequence"/>
</dbReference>
<evidence type="ECO:0000313" key="3">
    <source>
        <dbReference type="EMBL" id="TYK08621.1"/>
    </source>
</evidence>
<evidence type="ECO:0000313" key="4">
    <source>
        <dbReference type="Proteomes" id="UP000321393"/>
    </source>
</evidence>
<evidence type="ECO:0000313" key="2">
    <source>
        <dbReference type="EMBL" id="KAA0054641.1"/>
    </source>
</evidence>
<protein>
    <submittedName>
        <fullName evidence="3">Uncharacterized protein</fullName>
    </submittedName>
</protein>
<proteinExistence type="predicted"/>
<keyword evidence="1" id="KW-0812">Transmembrane</keyword>
<name>A0A5D3C9T0_CUCMM</name>
<feature type="transmembrane region" description="Helical" evidence="1">
    <location>
        <begin position="58"/>
        <end position="80"/>
    </location>
</feature>
<dbReference type="EMBL" id="SSTD01012547">
    <property type="protein sequence ID" value="TYK08621.1"/>
    <property type="molecule type" value="Genomic_DNA"/>
</dbReference>
<dbReference type="EMBL" id="SSTE01008830">
    <property type="protein sequence ID" value="KAA0054641.1"/>
    <property type="molecule type" value="Genomic_DNA"/>
</dbReference>
<evidence type="ECO:0000256" key="1">
    <source>
        <dbReference type="SAM" id="Phobius"/>
    </source>
</evidence>
<gene>
    <name evidence="3" type="ORF">E5676_scaffold3734G00520</name>
    <name evidence="2" type="ORF">E6C27_scaffold24G004480</name>
</gene>
<reference evidence="4 5" key="1">
    <citation type="submission" date="2019-08" db="EMBL/GenBank/DDBJ databases">
        <title>Draft genome sequences of two oriental melons (Cucumis melo L. var makuwa).</title>
        <authorList>
            <person name="Kwon S.-Y."/>
        </authorList>
    </citation>
    <scope>NUCLEOTIDE SEQUENCE [LARGE SCALE GENOMIC DNA]</scope>
    <source>
        <strain evidence="5">cv. Chang Bougi</strain>
        <strain evidence="4">cv. SW 3</strain>
        <tissue evidence="3">Leaf</tissue>
    </source>
</reference>
<dbReference type="Proteomes" id="UP000321393">
    <property type="component" value="Unassembled WGS sequence"/>
</dbReference>
<keyword evidence="1" id="KW-1133">Transmembrane helix</keyword>
<keyword evidence="1" id="KW-0472">Membrane</keyword>
<sequence length="164" mass="19430">MFETQAHIQVIEPTKKKYAYLNWTLDIPSIEGYKNNLIALLRVEDIPPTHPHVQHHPLLFIGKLTLLPLLMTLTIDLLMMHKQKKMLSRMDLSIYRFTVFDASFMDVIQEDEMIAEHLDDDKVFMQDGNKVMWTNHAVHVQLWNDQKLRYFFDYTIGSIKNRIS</sequence>
<organism evidence="3 5">
    <name type="scientific">Cucumis melo var. makuwa</name>
    <name type="common">Oriental melon</name>
    <dbReference type="NCBI Taxonomy" id="1194695"/>
    <lineage>
        <taxon>Eukaryota</taxon>
        <taxon>Viridiplantae</taxon>
        <taxon>Streptophyta</taxon>
        <taxon>Embryophyta</taxon>
        <taxon>Tracheophyta</taxon>
        <taxon>Spermatophyta</taxon>
        <taxon>Magnoliopsida</taxon>
        <taxon>eudicotyledons</taxon>
        <taxon>Gunneridae</taxon>
        <taxon>Pentapetalae</taxon>
        <taxon>rosids</taxon>
        <taxon>fabids</taxon>
        <taxon>Cucurbitales</taxon>
        <taxon>Cucurbitaceae</taxon>
        <taxon>Benincaseae</taxon>
        <taxon>Cucumis</taxon>
    </lineage>
</organism>
<comment type="caution">
    <text evidence="3">The sequence shown here is derived from an EMBL/GenBank/DDBJ whole genome shotgun (WGS) entry which is preliminary data.</text>
</comment>
<dbReference type="AlphaFoldDB" id="A0A5D3C9T0"/>
<evidence type="ECO:0000313" key="5">
    <source>
        <dbReference type="Proteomes" id="UP000321947"/>
    </source>
</evidence>
<accession>A0A5D3C9T0</accession>